<name>A0A9D4YXS2_CHLVU</name>
<dbReference type="EMBL" id="SIDB01000005">
    <property type="protein sequence ID" value="KAI3432534.1"/>
    <property type="molecule type" value="Genomic_DNA"/>
</dbReference>
<dbReference type="InterPro" id="IPR036869">
    <property type="entry name" value="J_dom_sf"/>
</dbReference>
<proteinExistence type="predicted"/>
<feature type="domain" description="J" evidence="1">
    <location>
        <begin position="15"/>
        <end position="68"/>
    </location>
</feature>
<protein>
    <recommendedName>
        <fullName evidence="1">J domain-containing protein</fullName>
    </recommendedName>
</protein>
<organism evidence="2 3">
    <name type="scientific">Chlorella vulgaris</name>
    <name type="common">Green alga</name>
    <dbReference type="NCBI Taxonomy" id="3077"/>
    <lineage>
        <taxon>Eukaryota</taxon>
        <taxon>Viridiplantae</taxon>
        <taxon>Chlorophyta</taxon>
        <taxon>core chlorophytes</taxon>
        <taxon>Trebouxiophyceae</taxon>
        <taxon>Chlorellales</taxon>
        <taxon>Chlorellaceae</taxon>
        <taxon>Chlorella clade</taxon>
        <taxon>Chlorella</taxon>
    </lineage>
</organism>
<evidence type="ECO:0000313" key="2">
    <source>
        <dbReference type="EMBL" id="KAI3432534.1"/>
    </source>
</evidence>
<evidence type="ECO:0000259" key="1">
    <source>
        <dbReference type="PROSITE" id="PS50076"/>
    </source>
</evidence>
<dbReference type="CDD" id="cd06257">
    <property type="entry name" value="DnaJ"/>
    <property type="match status" value="1"/>
</dbReference>
<reference evidence="2" key="2">
    <citation type="submission" date="2020-11" db="EMBL/GenBank/DDBJ databases">
        <authorList>
            <person name="Cecchin M."/>
            <person name="Marcolungo L."/>
            <person name="Rossato M."/>
            <person name="Girolomoni L."/>
            <person name="Cosentino E."/>
            <person name="Cuine S."/>
            <person name="Li-Beisson Y."/>
            <person name="Delledonne M."/>
            <person name="Ballottari M."/>
        </authorList>
    </citation>
    <scope>NUCLEOTIDE SEQUENCE</scope>
    <source>
        <strain evidence="2">211/11P</strain>
        <tissue evidence="2">Whole cell</tissue>
    </source>
</reference>
<dbReference type="AlphaFoldDB" id="A0A9D4YXS2"/>
<comment type="caution">
    <text evidence="2">The sequence shown here is derived from an EMBL/GenBank/DDBJ whole genome shotgun (WGS) entry which is preliminary data.</text>
</comment>
<dbReference type="PROSITE" id="PS50076">
    <property type="entry name" value="DNAJ_2"/>
    <property type="match status" value="1"/>
</dbReference>
<sequence length="247" mass="27858">MESIDGKYDAETAINPFDLLGVTYRASPEEVRRAYYTLACMCHPDRGGTDGEMRTVHNAYEYVMVNVRANKTTRLEDLEQDFHEFCKTQTEAPPPLADIHADTIEAEKFHSQFTMPATPGYSVVASEYANADIENLRYNSVVLSTGDELPAVKPSQNVSDIVARTLDFTVGSSLCDYREALVSQAPYVPDGFEPPTVSLEEYQRQRDAFDKGLPYEMGPPKRTLDDFLKQRHADDCRSRELRQHSAT</sequence>
<dbReference type="SUPFAM" id="SSF46565">
    <property type="entry name" value="Chaperone J-domain"/>
    <property type="match status" value="1"/>
</dbReference>
<dbReference type="Gene3D" id="1.10.287.110">
    <property type="entry name" value="DnaJ domain"/>
    <property type="match status" value="1"/>
</dbReference>
<dbReference type="InterPro" id="IPR001623">
    <property type="entry name" value="DnaJ_domain"/>
</dbReference>
<dbReference type="Proteomes" id="UP001055712">
    <property type="component" value="Unassembled WGS sequence"/>
</dbReference>
<reference evidence="2" key="1">
    <citation type="journal article" date="2019" name="Plant J.">
        <title>Chlorella vulgaris genome assembly and annotation reveals the molecular basis for metabolic acclimation to high light conditions.</title>
        <authorList>
            <person name="Cecchin M."/>
            <person name="Marcolungo L."/>
            <person name="Rossato M."/>
            <person name="Girolomoni L."/>
            <person name="Cosentino E."/>
            <person name="Cuine S."/>
            <person name="Li-Beisson Y."/>
            <person name="Delledonne M."/>
            <person name="Ballottari M."/>
        </authorList>
    </citation>
    <scope>NUCLEOTIDE SEQUENCE</scope>
    <source>
        <strain evidence="2">211/11P</strain>
    </source>
</reference>
<dbReference type="OrthoDB" id="10250354at2759"/>
<accession>A0A9D4YXS2</accession>
<dbReference type="Pfam" id="PF00226">
    <property type="entry name" value="DnaJ"/>
    <property type="match status" value="1"/>
</dbReference>
<dbReference type="SMART" id="SM00271">
    <property type="entry name" value="DnaJ"/>
    <property type="match status" value="1"/>
</dbReference>
<keyword evidence="3" id="KW-1185">Reference proteome</keyword>
<evidence type="ECO:0000313" key="3">
    <source>
        <dbReference type="Proteomes" id="UP001055712"/>
    </source>
</evidence>
<gene>
    <name evidence="2" type="ORF">D9Q98_004083</name>
</gene>